<dbReference type="InterPro" id="IPR019533">
    <property type="entry name" value="Peptidase_S26"/>
</dbReference>
<name>A0A2M8EIQ6_UNCKA</name>
<dbReference type="CDD" id="cd06530">
    <property type="entry name" value="S26_SPase_I"/>
    <property type="match status" value="1"/>
</dbReference>
<dbReference type="InterPro" id="IPR019757">
    <property type="entry name" value="Pept_S26A_signal_pept_1_Lys-AS"/>
</dbReference>
<dbReference type="Pfam" id="PF10502">
    <property type="entry name" value="Peptidase_S26"/>
    <property type="match status" value="1"/>
</dbReference>
<feature type="domain" description="Peptidase S26" evidence="7">
    <location>
        <begin position="14"/>
        <end position="181"/>
    </location>
</feature>
<evidence type="ECO:0000313" key="9">
    <source>
        <dbReference type="Proteomes" id="UP000228781"/>
    </source>
</evidence>
<dbReference type="AlphaFoldDB" id="A0A2M8EIQ6"/>
<dbReference type="NCBIfam" id="TIGR02227">
    <property type="entry name" value="sigpep_I_bact"/>
    <property type="match status" value="1"/>
</dbReference>
<dbReference type="PROSITE" id="PS00760">
    <property type="entry name" value="SPASE_I_2"/>
    <property type="match status" value="1"/>
</dbReference>
<evidence type="ECO:0000259" key="7">
    <source>
        <dbReference type="Pfam" id="PF10502"/>
    </source>
</evidence>
<feature type="active site" evidence="5">
    <location>
        <position position="44"/>
    </location>
</feature>
<dbReference type="Proteomes" id="UP000228781">
    <property type="component" value="Unassembled WGS sequence"/>
</dbReference>
<dbReference type="SUPFAM" id="SSF51306">
    <property type="entry name" value="LexA/Signal peptidase"/>
    <property type="match status" value="1"/>
</dbReference>
<dbReference type="GO" id="GO:0004252">
    <property type="term" value="F:serine-type endopeptidase activity"/>
    <property type="evidence" value="ECO:0007669"/>
    <property type="project" value="InterPro"/>
</dbReference>
<dbReference type="EC" id="3.4.21.89" evidence="3 6"/>
<evidence type="ECO:0000256" key="6">
    <source>
        <dbReference type="RuleBase" id="RU362042"/>
    </source>
</evidence>
<proteinExistence type="inferred from homology"/>
<sequence length="191" mass="21874">MILNFIRALLNFIVETFETTALAIIFFLVLYLFLVRPHQIHGDSMLPNYHDRDYLLTEVVSFKFLGRELERGDAIVFHAPEQPSLDFIKRIIALPGEKIKIQNGRIFIVNRDHPQGFLLQEPYLATGVTTQPGKLIREGELFEVGQGYVVMGDNRPRSSDSRDWGVVKKEAIVGHAWLRYWPPPTLAVIST</sequence>
<dbReference type="EMBL" id="PFSK01000033">
    <property type="protein sequence ID" value="PJC22515.1"/>
    <property type="molecule type" value="Genomic_DNA"/>
</dbReference>
<dbReference type="GO" id="GO:0016020">
    <property type="term" value="C:membrane"/>
    <property type="evidence" value="ECO:0007669"/>
    <property type="project" value="UniProtKB-SubCell"/>
</dbReference>
<dbReference type="GO" id="GO:0006465">
    <property type="term" value="P:signal peptide processing"/>
    <property type="evidence" value="ECO:0007669"/>
    <property type="project" value="InterPro"/>
</dbReference>
<accession>A0A2M8EIQ6</accession>
<organism evidence="8 9">
    <name type="scientific">candidate division WWE3 bacterium CG_4_9_14_0_2_um_filter_48_10</name>
    <dbReference type="NCBI Taxonomy" id="1975078"/>
    <lineage>
        <taxon>Bacteria</taxon>
        <taxon>Katanobacteria</taxon>
    </lineage>
</organism>
<comment type="similarity">
    <text evidence="2 6">Belongs to the peptidase S26 family.</text>
</comment>
<keyword evidence="4 6" id="KW-0378">Hydrolase</keyword>
<dbReference type="PRINTS" id="PR00727">
    <property type="entry name" value="LEADERPTASE"/>
</dbReference>
<dbReference type="InterPro" id="IPR000223">
    <property type="entry name" value="Pept_S26A_signal_pept_1"/>
</dbReference>
<evidence type="ECO:0000256" key="4">
    <source>
        <dbReference type="ARBA" id="ARBA00022801"/>
    </source>
</evidence>
<dbReference type="PROSITE" id="PS00761">
    <property type="entry name" value="SPASE_I_3"/>
    <property type="match status" value="1"/>
</dbReference>
<feature type="transmembrane region" description="Helical" evidence="6">
    <location>
        <begin position="12"/>
        <end position="35"/>
    </location>
</feature>
<feature type="non-terminal residue" evidence="8">
    <location>
        <position position="191"/>
    </location>
</feature>
<evidence type="ECO:0000256" key="5">
    <source>
        <dbReference type="PIRSR" id="PIRSR600223-1"/>
    </source>
</evidence>
<evidence type="ECO:0000256" key="1">
    <source>
        <dbReference type="ARBA" id="ARBA00000677"/>
    </source>
</evidence>
<comment type="catalytic activity">
    <reaction evidence="1 6">
        <text>Cleavage of hydrophobic, N-terminal signal or leader sequences from secreted and periplasmic proteins.</text>
        <dbReference type="EC" id="3.4.21.89"/>
    </reaction>
</comment>
<dbReference type="Gene3D" id="2.10.109.10">
    <property type="entry name" value="Umud Fragment, subunit A"/>
    <property type="match status" value="1"/>
</dbReference>
<feature type="active site" evidence="5">
    <location>
        <position position="89"/>
    </location>
</feature>
<evidence type="ECO:0000256" key="2">
    <source>
        <dbReference type="ARBA" id="ARBA00009370"/>
    </source>
</evidence>
<dbReference type="PANTHER" id="PTHR43390:SF1">
    <property type="entry name" value="CHLOROPLAST PROCESSING PEPTIDASE"/>
    <property type="match status" value="1"/>
</dbReference>
<dbReference type="GO" id="GO:0009003">
    <property type="term" value="F:signal peptidase activity"/>
    <property type="evidence" value="ECO:0007669"/>
    <property type="project" value="UniProtKB-EC"/>
</dbReference>
<comment type="caution">
    <text evidence="8">The sequence shown here is derived from an EMBL/GenBank/DDBJ whole genome shotgun (WGS) entry which is preliminary data.</text>
</comment>
<gene>
    <name evidence="8" type="primary">lepB</name>
    <name evidence="8" type="ORF">CO059_02355</name>
</gene>
<dbReference type="InterPro" id="IPR036286">
    <property type="entry name" value="LexA/Signal_pep-like_sf"/>
</dbReference>
<evidence type="ECO:0000256" key="3">
    <source>
        <dbReference type="ARBA" id="ARBA00013208"/>
    </source>
</evidence>
<protein>
    <recommendedName>
        <fullName evidence="3 6">Signal peptidase I</fullName>
        <ecNumber evidence="3 6">3.4.21.89</ecNumber>
    </recommendedName>
</protein>
<dbReference type="InterPro" id="IPR019758">
    <property type="entry name" value="Pept_S26A_signal_pept_1_CS"/>
</dbReference>
<keyword evidence="6" id="KW-0812">Transmembrane</keyword>
<keyword evidence="6" id="KW-1133">Transmembrane helix</keyword>
<keyword evidence="6" id="KW-0645">Protease</keyword>
<evidence type="ECO:0000313" key="8">
    <source>
        <dbReference type="EMBL" id="PJC22515.1"/>
    </source>
</evidence>
<reference evidence="9" key="1">
    <citation type="submission" date="2017-09" db="EMBL/GenBank/DDBJ databases">
        <title>Depth-based differentiation of microbial function through sediment-hosted aquifers and enrichment of novel symbionts in the deep terrestrial subsurface.</title>
        <authorList>
            <person name="Probst A.J."/>
            <person name="Ladd B."/>
            <person name="Jarett J.K."/>
            <person name="Geller-Mcgrath D.E."/>
            <person name="Sieber C.M.K."/>
            <person name="Emerson J.B."/>
            <person name="Anantharaman K."/>
            <person name="Thomas B.C."/>
            <person name="Malmstrom R."/>
            <person name="Stieglmeier M."/>
            <person name="Klingl A."/>
            <person name="Woyke T."/>
            <person name="Ryan C.M."/>
            <person name="Banfield J.F."/>
        </authorList>
    </citation>
    <scope>NUCLEOTIDE SEQUENCE [LARGE SCALE GENOMIC DNA]</scope>
</reference>
<dbReference type="PANTHER" id="PTHR43390">
    <property type="entry name" value="SIGNAL PEPTIDASE I"/>
    <property type="match status" value="1"/>
</dbReference>
<keyword evidence="6" id="KW-0472">Membrane</keyword>
<comment type="subcellular location">
    <subcellularLocation>
        <location evidence="6">Membrane</location>
        <topology evidence="6">Single-pass type II membrane protein</topology>
    </subcellularLocation>
</comment>